<keyword evidence="1" id="KW-0812">Transmembrane</keyword>
<evidence type="ECO:0000256" key="1">
    <source>
        <dbReference type="SAM" id="Phobius"/>
    </source>
</evidence>
<name>A0AAN9EKD2_CROPI</name>
<proteinExistence type="predicted"/>
<accession>A0AAN9EKD2</accession>
<reference evidence="2 3" key="1">
    <citation type="submission" date="2024-01" db="EMBL/GenBank/DDBJ databases">
        <title>The genomes of 5 underutilized Papilionoideae crops provide insights into root nodulation and disease resistanc.</title>
        <authorList>
            <person name="Yuan L."/>
        </authorList>
    </citation>
    <scope>NUCLEOTIDE SEQUENCE [LARGE SCALE GENOMIC DNA]</scope>
    <source>
        <strain evidence="2">ZHUSHIDOU_FW_LH</strain>
        <tissue evidence="2">Leaf</tissue>
    </source>
</reference>
<organism evidence="2 3">
    <name type="scientific">Crotalaria pallida</name>
    <name type="common">Smooth rattlebox</name>
    <name type="synonym">Crotalaria striata</name>
    <dbReference type="NCBI Taxonomy" id="3830"/>
    <lineage>
        <taxon>Eukaryota</taxon>
        <taxon>Viridiplantae</taxon>
        <taxon>Streptophyta</taxon>
        <taxon>Embryophyta</taxon>
        <taxon>Tracheophyta</taxon>
        <taxon>Spermatophyta</taxon>
        <taxon>Magnoliopsida</taxon>
        <taxon>eudicotyledons</taxon>
        <taxon>Gunneridae</taxon>
        <taxon>Pentapetalae</taxon>
        <taxon>rosids</taxon>
        <taxon>fabids</taxon>
        <taxon>Fabales</taxon>
        <taxon>Fabaceae</taxon>
        <taxon>Papilionoideae</taxon>
        <taxon>50 kb inversion clade</taxon>
        <taxon>genistoids sensu lato</taxon>
        <taxon>core genistoids</taxon>
        <taxon>Crotalarieae</taxon>
        <taxon>Crotalaria</taxon>
    </lineage>
</organism>
<sequence length="252" mass="29184">MAFESIHRQHRSSSNQSKFLICILLVSISLLLLVIPVKRERSIPVVTHTIKVEKRYQYPFWFEVIAKGINSTNNIKVGLVNVDGHVYKELNTLYPKVETVSIHFDHVNRSLKRVDFFPEWIDEEGKPKCPEMPMPRLKDYRDLNVVVAKVPCGQEGNKDLFRLQVNLVVANLAVENGWEANLDHIPRKVYVVFVGPCDPMIEIFRCDDLLLHQGEYWVYQPDLRRLRQQTLMPVGSCEVVPSYSSIPDEVKK</sequence>
<keyword evidence="1" id="KW-0472">Membrane</keyword>
<dbReference type="Proteomes" id="UP001372338">
    <property type="component" value="Unassembled WGS sequence"/>
</dbReference>
<evidence type="ECO:0000313" key="3">
    <source>
        <dbReference type="Proteomes" id="UP001372338"/>
    </source>
</evidence>
<dbReference type="EMBL" id="JAYWIO010000005">
    <property type="protein sequence ID" value="KAK7258852.1"/>
    <property type="molecule type" value="Genomic_DNA"/>
</dbReference>
<keyword evidence="1" id="KW-1133">Transmembrane helix</keyword>
<feature type="transmembrane region" description="Helical" evidence="1">
    <location>
        <begin position="20"/>
        <end position="37"/>
    </location>
</feature>
<dbReference type="AlphaFoldDB" id="A0AAN9EKD2"/>
<gene>
    <name evidence="2" type="ORF">RIF29_24440</name>
</gene>
<evidence type="ECO:0000313" key="2">
    <source>
        <dbReference type="EMBL" id="KAK7258852.1"/>
    </source>
</evidence>
<protein>
    <submittedName>
        <fullName evidence="2">Uncharacterized protein</fullName>
    </submittedName>
</protein>
<comment type="caution">
    <text evidence="2">The sequence shown here is derived from an EMBL/GenBank/DDBJ whole genome shotgun (WGS) entry which is preliminary data.</text>
</comment>
<keyword evidence="3" id="KW-1185">Reference proteome</keyword>